<feature type="transmembrane region" description="Helical" evidence="9">
    <location>
        <begin position="80"/>
        <end position="98"/>
    </location>
</feature>
<reference evidence="10" key="1">
    <citation type="submission" date="2023-04" db="EMBL/GenBank/DDBJ databases">
        <authorList>
            <person name="Vijverberg K."/>
            <person name="Xiong W."/>
            <person name="Schranz E."/>
        </authorList>
    </citation>
    <scope>NUCLEOTIDE SEQUENCE</scope>
</reference>
<comment type="function">
    <text evidence="9">Mediates both low-affinity uptake and efflux of sugar across the membrane.</text>
</comment>
<evidence type="ECO:0000256" key="5">
    <source>
        <dbReference type="ARBA" id="ARBA00022692"/>
    </source>
</evidence>
<feature type="transmembrane region" description="Helical" evidence="9">
    <location>
        <begin position="176"/>
        <end position="192"/>
    </location>
</feature>
<keyword evidence="11" id="KW-1185">Reference proteome</keyword>
<evidence type="ECO:0000256" key="3">
    <source>
        <dbReference type="ARBA" id="ARBA00022448"/>
    </source>
</evidence>
<evidence type="ECO:0000313" key="10">
    <source>
        <dbReference type="EMBL" id="CAI9295631.1"/>
    </source>
</evidence>
<dbReference type="Gene3D" id="1.20.1280.290">
    <property type="match status" value="2"/>
</dbReference>
<name>A0AA36EGG8_LACSI</name>
<feature type="transmembrane region" description="Helical" evidence="9">
    <location>
        <begin position="232"/>
        <end position="251"/>
    </location>
</feature>
<keyword evidence="3 9" id="KW-0813">Transport</keyword>
<dbReference type="GO" id="GO:0005886">
    <property type="term" value="C:plasma membrane"/>
    <property type="evidence" value="ECO:0007669"/>
    <property type="project" value="UniProtKB-SubCell"/>
</dbReference>
<dbReference type="GO" id="GO:0051119">
    <property type="term" value="F:sugar transmembrane transporter activity"/>
    <property type="evidence" value="ECO:0007669"/>
    <property type="project" value="InterPro"/>
</dbReference>
<dbReference type="AlphaFoldDB" id="A0AA36EGG8"/>
<evidence type="ECO:0000256" key="4">
    <source>
        <dbReference type="ARBA" id="ARBA00022597"/>
    </source>
</evidence>
<evidence type="ECO:0000256" key="8">
    <source>
        <dbReference type="ARBA" id="ARBA00023136"/>
    </source>
</evidence>
<gene>
    <name evidence="10" type="ORF">LSALG_LOCUS34560</name>
</gene>
<proteinExistence type="inferred from homology"/>
<evidence type="ECO:0000313" key="11">
    <source>
        <dbReference type="Proteomes" id="UP001177003"/>
    </source>
</evidence>
<dbReference type="PANTHER" id="PTHR10791:SF28">
    <property type="entry name" value="BIDIRECTIONAL SUGAR TRANSPORTER SWEET3"/>
    <property type="match status" value="1"/>
</dbReference>
<comment type="similarity">
    <text evidence="2 9">Belongs to the SWEET sugar transporter family.</text>
</comment>
<comment type="subcellular location">
    <subcellularLocation>
        <location evidence="9">Cell membrane</location>
        <topology evidence="9">Multi-pass membrane protein</topology>
    </subcellularLocation>
    <subcellularLocation>
        <location evidence="1">Endomembrane system</location>
        <topology evidence="1">Multi-pass membrane protein</topology>
    </subcellularLocation>
</comment>
<feature type="transmembrane region" description="Helical" evidence="9">
    <location>
        <begin position="144"/>
        <end position="164"/>
    </location>
</feature>
<keyword evidence="4 9" id="KW-0762">Sugar transport</keyword>
<evidence type="ECO:0000256" key="2">
    <source>
        <dbReference type="ARBA" id="ARBA00007809"/>
    </source>
</evidence>
<keyword evidence="8 9" id="KW-0472">Membrane</keyword>
<sequence length="300" mass="33969">MASIYSPPNECYIIQAKVLKSYSTFSHLFLTINTKIQQENMIVILHLAVGLMGNAASFLLYVAPIWTFARIIKKRSTEEFSSVPYIISLLNCLLYTWYGLPVVSNQWENFPIITINGLGILFELSFIIIFIWFTSPKQKLKTRIMTTIVILIFSTTALVSAYLLHDHHTRKRLVGSVGLLVAVAMYASPLVVMKKVIETKSVEYMPFSLSFFSFLASALWLAYGLLGQDLLIAAPNIVGCPLGALQLVVYCKYRNRVMEEPKEEWDVEKLDQEDIKQHLQIAVVTTDDKINGKMSQNVNS</sequence>
<dbReference type="InterPro" id="IPR047664">
    <property type="entry name" value="SWEET"/>
</dbReference>
<evidence type="ECO:0000256" key="1">
    <source>
        <dbReference type="ARBA" id="ARBA00004127"/>
    </source>
</evidence>
<keyword evidence="5 9" id="KW-0812">Transmembrane</keyword>
<dbReference type="GO" id="GO:0051260">
    <property type="term" value="P:protein homooligomerization"/>
    <property type="evidence" value="ECO:0007669"/>
    <property type="project" value="UniProtKB-ARBA"/>
</dbReference>
<dbReference type="EMBL" id="OX465084">
    <property type="protein sequence ID" value="CAI9295631.1"/>
    <property type="molecule type" value="Genomic_DNA"/>
</dbReference>
<evidence type="ECO:0000256" key="7">
    <source>
        <dbReference type="ARBA" id="ARBA00022989"/>
    </source>
</evidence>
<protein>
    <recommendedName>
        <fullName evidence="9">Bidirectional sugar transporter SWEET</fullName>
    </recommendedName>
</protein>
<accession>A0AA36EGG8</accession>
<dbReference type="Proteomes" id="UP001177003">
    <property type="component" value="Chromosome 8"/>
</dbReference>
<keyword evidence="7 9" id="KW-1133">Transmembrane helix</keyword>
<feature type="transmembrane region" description="Helical" evidence="9">
    <location>
        <begin position="110"/>
        <end position="132"/>
    </location>
</feature>
<feature type="transmembrane region" description="Helical" evidence="9">
    <location>
        <begin position="204"/>
        <end position="226"/>
    </location>
</feature>
<evidence type="ECO:0000256" key="6">
    <source>
        <dbReference type="ARBA" id="ARBA00022737"/>
    </source>
</evidence>
<evidence type="ECO:0000256" key="9">
    <source>
        <dbReference type="RuleBase" id="RU910715"/>
    </source>
</evidence>
<dbReference type="Pfam" id="PF03083">
    <property type="entry name" value="MtN3_slv"/>
    <property type="match status" value="2"/>
</dbReference>
<dbReference type="FunFam" id="1.20.1280.290:FF:000002">
    <property type="entry name" value="Bidirectional sugar transporter SWEET"/>
    <property type="match status" value="1"/>
</dbReference>
<dbReference type="GO" id="GO:0012505">
    <property type="term" value="C:endomembrane system"/>
    <property type="evidence" value="ECO:0007669"/>
    <property type="project" value="UniProtKB-SubCell"/>
</dbReference>
<dbReference type="PANTHER" id="PTHR10791">
    <property type="entry name" value="RAG1-ACTIVATING PROTEIN 1"/>
    <property type="match status" value="1"/>
</dbReference>
<keyword evidence="6" id="KW-0677">Repeat</keyword>
<feature type="transmembrane region" description="Helical" evidence="9">
    <location>
        <begin position="43"/>
        <end position="68"/>
    </location>
</feature>
<organism evidence="10 11">
    <name type="scientific">Lactuca saligna</name>
    <name type="common">Willowleaf lettuce</name>
    <dbReference type="NCBI Taxonomy" id="75948"/>
    <lineage>
        <taxon>Eukaryota</taxon>
        <taxon>Viridiplantae</taxon>
        <taxon>Streptophyta</taxon>
        <taxon>Embryophyta</taxon>
        <taxon>Tracheophyta</taxon>
        <taxon>Spermatophyta</taxon>
        <taxon>Magnoliopsida</taxon>
        <taxon>eudicotyledons</taxon>
        <taxon>Gunneridae</taxon>
        <taxon>Pentapetalae</taxon>
        <taxon>asterids</taxon>
        <taxon>campanulids</taxon>
        <taxon>Asterales</taxon>
        <taxon>Asteraceae</taxon>
        <taxon>Cichorioideae</taxon>
        <taxon>Cichorieae</taxon>
        <taxon>Lactucinae</taxon>
        <taxon>Lactuca</taxon>
    </lineage>
</organism>
<dbReference type="FunFam" id="1.20.1280.290:FF:000001">
    <property type="entry name" value="Bidirectional sugar transporter SWEET"/>
    <property type="match status" value="1"/>
</dbReference>
<dbReference type="InterPro" id="IPR004316">
    <property type="entry name" value="SWEET_rpt"/>
</dbReference>